<dbReference type="InterPro" id="IPR001766">
    <property type="entry name" value="Fork_head_dom"/>
</dbReference>
<evidence type="ECO:0000259" key="4">
    <source>
        <dbReference type="PROSITE" id="PS50039"/>
    </source>
</evidence>
<organism evidence="5 6">
    <name type="scientific">Dispira parvispora</name>
    <dbReference type="NCBI Taxonomy" id="1520584"/>
    <lineage>
        <taxon>Eukaryota</taxon>
        <taxon>Fungi</taxon>
        <taxon>Fungi incertae sedis</taxon>
        <taxon>Zoopagomycota</taxon>
        <taxon>Kickxellomycotina</taxon>
        <taxon>Dimargaritomycetes</taxon>
        <taxon>Dimargaritales</taxon>
        <taxon>Dimargaritaceae</taxon>
        <taxon>Dispira</taxon>
    </lineage>
</organism>
<gene>
    <name evidence="5" type="ORF">IWQ62_000241</name>
</gene>
<keyword evidence="6" id="KW-1185">Reference proteome</keyword>
<protein>
    <recommendedName>
        <fullName evidence="4">Fork-head domain-containing protein</fullName>
    </recommendedName>
</protein>
<feature type="DNA-binding region" description="Fork-head" evidence="2">
    <location>
        <begin position="69"/>
        <end position="149"/>
    </location>
</feature>
<proteinExistence type="predicted"/>
<evidence type="ECO:0000256" key="1">
    <source>
        <dbReference type="ARBA" id="ARBA00023125"/>
    </source>
</evidence>
<dbReference type="InterPro" id="IPR036388">
    <property type="entry name" value="WH-like_DNA-bd_sf"/>
</dbReference>
<evidence type="ECO:0000256" key="3">
    <source>
        <dbReference type="SAM" id="MobiDB-lite"/>
    </source>
</evidence>
<feature type="compositionally biased region" description="Polar residues" evidence="3">
    <location>
        <begin position="10"/>
        <end position="20"/>
    </location>
</feature>
<dbReference type="GO" id="GO:0005634">
    <property type="term" value="C:nucleus"/>
    <property type="evidence" value="ECO:0007669"/>
    <property type="project" value="UniProtKB-SubCell"/>
</dbReference>
<dbReference type="GO" id="GO:0003700">
    <property type="term" value="F:DNA-binding transcription factor activity"/>
    <property type="evidence" value="ECO:0007669"/>
    <property type="project" value="InterPro"/>
</dbReference>
<evidence type="ECO:0000313" key="6">
    <source>
        <dbReference type="Proteomes" id="UP001150925"/>
    </source>
</evidence>
<dbReference type="AlphaFoldDB" id="A0A9W8AWB9"/>
<dbReference type="Gene3D" id="1.10.10.10">
    <property type="entry name" value="Winged helix-like DNA-binding domain superfamily/Winged helix DNA-binding domain"/>
    <property type="match status" value="1"/>
</dbReference>
<sequence length="149" mass="16951">MPKHIHNGDESPNSAQIYGSSHSDSAVRIDTVHGTQGSAPITHNKPIVCYLRRSTTEDCNPDRSEPSEELFYRFVDLVYVAIFYTSNEMSTVSEIAEWIARFHPGYRLASAHLPSFIDYVLMRDDRFAMVPPEVGQEDSEPYWTILPLD</sequence>
<dbReference type="InterPro" id="IPR036390">
    <property type="entry name" value="WH_DNA-bd_sf"/>
</dbReference>
<feature type="domain" description="Fork-head" evidence="4">
    <location>
        <begin position="69"/>
        <end position="149"/>
    </location>
</feature>
<dbReference type="EMBL" id="JANBPY010000009">
    <property type="protein sequence ID" value="KAJ1970003.1"/>
    <property type="molecule type" value="Genomic_DNA"/>
</dbReference>
<keyword evidence="2" id="KW-0539">Nucleus</keyword>
<feature type="region of interest" description="Disordered" evidence="3">
    <location>
        <begin position="1"/>
        <end position="20"/>
    </location>
</feature>
<dbReference type="Proteomes" id="UP001150925">
    <property type="component" value="Unassembled WGS sequence"/>
</dbReference>
<accession>A0A9W8AWB9</accession>
<dbReference type="SUPFAM" id="SSF46785">
    <property type="entry name" value="Winged helix' DNA-binding domain"/>
    <property type="match status" value="1"/>
</dbReference>
<dbReference type="PROSITE" id="PS50039">
    <property type="entry name" value="FORK_HEAD_3"/>
    <property type="match status" value="1"/>
</dbReference>
<evidence type="ECO:0000313" key="5">
    <source>
        <dbReference type="EMBL" id="KAJ1970003.1"/>
    </source>
</evidence>
<reference evidence="5" key="1">
    <citation type="submission" date="2022-07" db="EMBL/GenBank/DDBJ databases">
        <title>Phylogenomic reconstructions and comparative analyses of Kickxellomycotina fungi.</title>
        <authorList>
            <person name="Reynolds N.K."/>
            <person name="Stajich J.E."/>
            <person name="Barry K."/>
            <person name="Grigoriev I.V."/>
            <person name="Crous P."/>
            <person name="Smith M.E."/>
        </authorList>
    </citation>
    <scope>NUCLEOTIDE SEQUENCE</scope>
    <source>
        <strain evidence="5">RSA 1196</strain>
    </source>
</reference>
<comment type="caution">
    <text evidence="5">The sequence shown here is derived from an EMBL/GenBank/DDBJ whole genome shotgun (WGS) entry which is preliminary data.</text>
</comment>
<dbReference type="GO" id="GO:0043565">
    <property type="term" value="F:sequence-specific DNA binding"/>
    <property type="evidence" value="ECO:0007669"/>
    <property type="project" value="InterPro"/>
</dbReference>
<evidence type="ECO:0000256" key="2">
    <source>
        <dbReference type="PROSITE-ProRule" id="PRU00089"/>
    </source>
</evidence>
<comment type="subcellular location">
    <subcellularLocation>
        <location evidence="2">Nucleus</location>
    </subcellularLocation>
</comment>
<name>A0A9W8AWB9_9FUNG</name>
<keyword evidence="1 2" id="KW-0238">DNA-binding</keyword>